<evidence type="ECO:0000256" key="8">
    <source>
        <dbReference type="ARBA" id="ARBA00023180"/>
    </source>
</evidence>
<evidence type="ECO:0000256" key="6">
    <source>
        <dbReference type="ARBA" id="ARBA00022989"/>
    </source>
</evidence>
<keyword evidence="6" id="KW-1133">Transmembrane helix</keyword>
<dbReference type="GO" id="GO:0006487">
    <property type="term" value="P:protein N-linked glycosylation"/>
    <property type="evidence" value="ECO:0007669"/>
    <property type="project" value="TreeGrafter"/>
</dbReference>
<dbReference type="GO" id="GO:0005789">
    <property type="term" value="C:endoplasmic reticulum membrane"/>
    <property type="evidence" value="ECO:0007669"/>
    <property type="project" value="UniProtKB-SubCell"/>
</dbReference>
<evidence type="ECO:0000259" key="11">
    <source>
        <dbReference type="Pfam" id="PF03200"/>
    </source>
</evidence>
<evidence type="ECO:0000256" key="5">
    <source>
        <dbReference type="ARBA" id="ARBA00022968"/>
    </source>
</evidence>
<evidence type="ECO:0000256" key="10">
    <source>
        <dbReference type="ARBA" id="ARBA00038888"/>
    </source>
</evidence>
<keyword evidence="2" id="KW-0812">Transmembrane</keyword>
<dbReference type="InterPro" id="IPR031335">
    <property type="entry name" value="Glyco_hydro_63_C"/>
</dbReference>
<dbReference type="Pfam" id="PF03200">
    <property type="entry name" value="Glyco_hydro_63"/>
    <property type="match status" value="1"/>
</dbReference>
<reference evidence="12 13" key="1">
    <citation type="journal article" date="2013" name="Curr. Biol.">
        <title>The Genome of the Foraminiferan Reticulomyxa filosa.</title>
        <authorList>
            <person name="Glockner G."/>
            <person name="Hulsmann N."/>
            <person name="Schleicher M."/>
            <person name="Noegel A.A."/>
            <person name="Eichinger L."/>
            <person name="Gallinger C."/>
            <person name="Pawlowski J."/>
            <person name="Sierra R."/>
            <person name="Euteneuer U."/>
            <person name="Pillet L."/>
            <person name="Moustafa A."/>
            <person name="Platzer M."/>
            <person name="Groth M."/>
            <person name="Szafranski K."/>
            <person name="Schliwa M."/>
        </authorList>
    </citation>
    <scope>NUCLEOTIDE SEQUENCE [LARGE SCALE GENOMIC DNA]</scope>
</reference>
<evidence type="ECO:0000256" key="4">
    <source>
        <dbReference type="ARBA" id="ARBA00022824"/>
    </source>
</evidence>
<dbReference type="EC" id="3.2.1.106" evidence="10"/>
<dbReference type="AlphaFoldDB" id="X6NHZ4"/>
<comment type="caution">
    <text evidence="12">The sequence shown here is derived from an EMBL/GenBank/DDBJ whole genome shotgun (WGS) entry which is preliminary data.</text>
</comment>
<dbReference type="Gene3D" id="1.50.10.10">
    <property type="match status" value="1"/>
</dbReference>
<keyword evidence="5" id="KW-0735">Signal-anchor</keyword>
<dbReference type="InterPro" id="IPR004888">
    <property type="entry name" value="Glycoside_hydrolase_63"/>
</dbReference>
<comment type="subcellular location">
    <subcellularLocation>
        <location evidence="1">Endoplasmic reticulum membrane</location>
        <topology evidence="1">Single-pass type II membrane protein</topology>
    </subcellularLocation>
</comment>
<dbReference type="PANTHER" id="PTHR10412:SF11">
    <property type="entry name" value="MANNOSYL-OLIGOSACCHARIDE GLUCOSIDASE"/>
    <property type="match status" value="1"/>
</dbReference>
<feature type="domain" description="Glycosyl hydrolase family 63 C-terminal" evidence="11">
    <location>
        <begin position="171"/>
        <end position="226"/>
    </location>
</feature>
<keyword evidence="8" id="KW-0325">Glycoprotein</keyword>
<dbReference type="EMBL" id="ASPP01008602">
    <property type="protein sequence ID" value="ETO25349.1"/>
    <property type="molecule type" value="Genomic_DNA"/>
</dbReference>
<protein>
    <recommendedName>
        <fullName evidence="10">mannosyl-oligosaccharide glucosidase</fullName>
        <ecNumber evidence="10">3.2.1.106</ecNumber>
    </recommendedName>
</protein>
<evidence type="ECO:0000256" key="9">
    <source>
        <dbReference type="ARBA" id="ARBA00023295"/>
    </source>
</evidence>
<dbReference type="GO" id="GO:0004573">
    <property type="term" value="F:Glc3Man9GlcNAc2 oligosaccharide glucosidase activity"/>
    <property type="evidence" value="ECO:0007669"/>
    <property type="project" value="UniProtKB-EC"/>
</dbReference>
<evidence type="ECO:0000256" key="1">
    <source>
        <dbReference type="ARBA" id="ARBA00004648"/>
    </source>
</evidence>
<organism evidence="12 13">
    <name type="scientific">Reticulomyxa filosa</name>
    <dbReference type="NCBI Taxonomy" id="46433"/>
    <lineage>
        <taxon>Eukaryota</taxon>
        <taxon>Sar</taxon>
        <taxon>Rhizaria</taxon>
        <taxon>Retaria</taxon>
        <taxon>Foraminifera</taxon>
        <taxon>Monothalamids</taxon>
        <taxon>Reticulomyxidae</taxon>
        <taxon>Reticulomyxa</taxon>
    </lineage>
</organism>
<keyword evidence="9" id="KW-0326">Glycosidase</keyword>
<proteinExistence type="predicted"/>
<evidence type="ECO:0000256" key="3">
    <source>
        <dbReference type="ARBA" id="ARBA00022801"/>
    </source>
</evidence>
<keyword evidence="3" id="KW-0378">Hydrolase</keyword>
<evidence type="ECO:0000256" key="7">
    <source>
        <dbReference type="ARBA" id="ARBA00023136"/>
    </source>
</evidence>
<evidence type="ECO:0000313" key="12">
    <source>
        <dbReference type="EMBL" id="ETO25349.1"/>
    </source>
</evidence>
<keyword evidence="4" id="KW-0256">Endoplasmic reticulum</keyword>
<accession>X6NHZ4</accession>
<dbReference type="OrthoDB" id="1154854at2759"/>
<dbReference type="GO" id="GO:0009311">
    <property type="term" value="P:oligosaccharide metabolic process"/>
    <property type="evidence" value="ECO:0007669"/>
    <property type="project" value="InterPro"/>
</dbReference>
<sequence length="233" mass="26811">MCLFIYLFLVQKANKIISQSSQWLEEQYPDDEVAQQNALAPISPPLPHGIIQTRTSKQGNDAAANVYLLQNFYRIPFQYFLVYLPDRDINVEAWTDLPEPINSPEKVVAMLVGRSKQFDQDLLRKWNMMTLVEVNQTKQEMLSQQQHDLLALDENALMQRILQGRTLCSVAEFRAARAALSNLLGGIGYWFGNQKWHLPSSQSWHFTPNMALFSAVPSRSFFPRGFDPSSFFY</sequence>
<dbReference type="InterPro" id="IPR012341">
    <property type="entry name" value="6hp_glycosidase-like_sf"/>
</dbReference>
<dbReference type="Proteomes" id="UP000023152">
    <property type="component" value="Unassembled WGS sequence"/>
</dbReference>
<evidence type="ECO:0000313" key="13">
    <source>
        <dbReference type="Proteomes" id="UP000023152"/>
    </source>
</evidence>
<dbReference type="PANTHER" id="PTHR10412">
    <property type="entry name" value="MANNOSYL-OLIGOSACCHARIDE GLUCOSIDASE"/>
    <property type="match status" value="1"/>
</dbReference>
<keyword evidence="13" id="KW-1185">Reference proteome</keyword>
<evidence type="ECO:0000256" key="2">
    <source>
        <dbReference type="ARBA" id="ARBA00022692"/>
    </source>
</evidence>
<gene>
    <name evidence="12" type="ORF">RFI_11787</name>
</gene>
<name>X6NHZ4_RETFI</name>
<keyword evidence="7" id="KW-0472">Membrane</keyword>